<dbReference type="SUPFAM" id="SSF55174">
    <property type="entry name" value="Alpha-L RNA-binding motif"/>
    <property type="match status" value="1"/>
</dbReference>
<dbReference type="GO" id="GO:0003727">
    <property type="term" value="F:single-stranded RNA binding"/>
    <property type="evidence" value="ECO:0007669"/>
    <property type="project" value="InterPro"/>
</dbReference>
<dbReference type="KEGG" id="vbh:CMV30_09590"/>
<dbReference type="Proteomes" id="UP000217265">
    <property type="component" value="Chromosome"/>
</dbReference>
<dbReference type="CDD" id="cd00165">
    <property type="entry name" value="S4"/>
    <property type="match status" value="1"/>
</dbReference>
<dbReference type="PIRSF" id="PIRSF016821">
    <property type="entry name" value="HSP15"/>
    <property type="match status" value="1"/>
</dbReference>
<dbReference type="AlphaFoldDB" id="A0A290QCU4"/>
<dbReference type="PROSITE" id="PS50889">
    <property type="entry name" value="S4"/>
    <property type="match status" value="1"/>
</dbReference>
<feature type="domain" description="RNA-binding S4" evidence="6">
    <location>
        <begin position="11"/>
        <end position="56"/>
    </location>
</feature>
<protein>
    <submittedName>
        <fullName evidence="7">RNA-binding protein</fullName>
    </submittedName>
</protein>
<dbReference type="GO" id="GO:0043023">
    <property type="term" value="F:ribosomal large subunit binding"/>
    <property type="evidence" value="ECO:0007669"/>
    <property type="project" value="InterPro"/>
</dbReference>
<dbReference type="InterPro" id="IPR002942">
    <property type="entry name" value="S4_RNA-bd"/>
</dbReference>
<dbReference type="GO" id="GO:0003677">
    <property type="term" value="F:DNA binding"/>
    <property type="evidence" value="ECO:0007669"/>
    <property type="project" value="UniProtKB-KW"/>
</dbReference>
<feature type="region of interest" description="Disordered" evidence="5">
    <location>
        <begin position="107"/>
        <end position="130"/>
    </location>
</feature>
<evidence type="ECO:0000259" key="6">
    <source>
        <dbReference type="Pfam" id="PF01479"/>
    </source>
</evidence>
<proteinExistence type="inferred from homology"/>
<evidence type="ECO:0000256" key="4">
    <source>
        <dbReference type="PROSITE-ProRule" id="PRU00182"/>
    </source>
</evidence>
<evidence type="ECO:0000256" key="3">
    <source>
        <dbReference type="ARBA" id="ARBA00023125"/>
    </source>
</evidence>
<evidence type="ECO:0000256" key="2">
    <source>
        <dbReference type="ARBA" id="ARBA00022884"/>
    </source>
</evidence>
<evidence type="ECO:0000313" key="8">
    <source>
        <dbReference type="Proteomes" id="UP000217265"/>
    </source>
</evidence>
<reference evidence="7 8" key="1">
    <citation type="submission" date="2017-09" db="EMBL/GenBank/DDBJ databases">
        <title>Complete genome sequence of Verrucomicrobial strain HZ-65, isolated from freshwater.</title>
        <authorList>
            <person name="Choi A."/>
        </authorList>
    </citation>
    <scope>NUCLEOTIDE SEQUENCE [LARGE SCALE GENOMIC DNA]</scope>
    <source>
        <strain evidence="7 8">HZ-65</strain>
    </source>
</reference>
<organism evidence="7 8">
    <name type="scientific">Nibricoccus aquaticus</name>
    <dbReference type="NCBI Taxonomy" id="2576891"/>
    <lineage>
        <taxon>Bacteria</taxon>
        <taxon>Pseudomonadati</taxon>
        <taxon>Verrucomicrobiota</taxon>
        <taxon>Opitutia</taxon>
        <taxon>Opitutales</taxon>
        <taxon>Opitutaceae</taxon>
        <taxon>Nibricoccus</taxon>
    </lineage>
</organism>
<dbReference type="EMBL" id="CP023344">
    <property type="protein sequence ID" value="ATC66077.1"/>
    <property type="molecule type" value="Genomic_DNA"/>
</dbReference>
<evidence type="ECO:0000256" key="5">
    <source>
        <dbReference type="SAM" id="MobiDB-lite"/>
    </source>
</evidence>
<gene>
    <name evidence="7" type="ORF">CMV30_09590</name>
</gene>
<comment type="similarity">
    <text evidence="1">Belongs to the HSP15 family.</text>
</comment>
<dbReference type="GO" id="GO:0034605">
    <property type="term" value="P:cellular response to heat"/>
    <property type="evidence" value="ECO:0007669"/>
    <property type="project" value="InterPro"/>
</dbReference>
<dbReference type="OrthoDB" id="9797176at2"/>
<evidence type="ECO:0000313" key="7">
    <source>
        <dbReference type="EMBL" id="ATC66077.1"/>
    </source>
</evidence>
<keyword evidence="2 4" id="KW-0694">RNA-binding</keyword>
<keyword evidence="8" id="KW-1185">Reference proteome</keyword>
<dbReference type="RefSeq" id="WP_096057704.1">
    <property type="nucleotide sequence ID" value="NZ_CP023344.1"/>
</dbReference>
<name>A0A290QCU4_9BACT</name>
<dbReference type="Pfam" id="PF01479">
    <property type="entry name" value="S4"/>
    <property type="match status" value="1"/>
</dbReference>
<accession>A0A290QCU4</accession>
<dbReference type="Gene3D" id="3.10.290.10">
    <property type="entry name" value="RNA-binding S4 domain"/>
    <property type="match status" value="1"/>
</dbReference>
<sequence length="130" mass="14530">MILDERTSGCRIDKWLWCVRIFKTRGLATEACRAGEVEVGGQVAKAAREVRVSEVVGVRQGVMVRTLGVRGLPVARIGAKRVGEFCEDLTPPEEFAKLREQRVQQVLARDKGTGRPTKRDRRAMDEFFGG</sequence>
<keyword evidence="3" id="KW-0238">DNA-binding</keyword>
<dbReference type="InterPro" id="IPR025708">
    <property type="entry name" value="HSP15"/>
</dbReference>
<evidence type="ECO:0000256" key="1">
    <source>
        <dbReference type="ARBA" id="ARBA00008396"/>
    </source>
</evidence>
<dbReference type="InterPro" id="IPR036986">
    <property type="entry name" value="S4_RNA-bd_sf"/>
</dbReference>